<dbReference type="OrthoDB" id="9771791at2"/>
<feature type="active site" description="Schiff-base intermediate with substrate" evidence="12">
    <location>
        <position position="163"/>
    </location>
</feature>
<evidence type="ECO:0000256" key="8">
    <source>
        <dbReference type="ARBA" id="ARBA00023154"/>
    </source>
</evidence>
<dbReference type="AlphaFoldDB" id="A0A0U2WBH1"/>
<comment type="subcellular location">
    <subcellularLocation>
        <location evidence="12">Cytoplasm</location>
    </subcellularLocation>
</comment>
<dbReference type="SUPFAM" id="SSF51569">
    <property type="entry name" value="Aldolase"/>
    <property type="match status" value="1"/>
</dbReference>
<comment type="catalytic activity">
    <reaction evidence="11 12">
        <text>L-aspartate 4-semialdehyde + pyruvate = (2S,4S)-4-hydroxy-2,3,4,5-tetrahydrodipicolinate + H2O + H(+)</text>
        <dbReference type="Rhea" id="RHEA:34171"/>
        <dbReference type="ChEBI" id="CHEBI:15361"/>
        <dbReference type="ChEBI" id="CHEBI:15377"/>
        <dbReference type="ChEBI" id="CHEBI:15378"/>
        <dbReference type="ChEBI" id="CHEBI:67139"/>
        <dbReference type="ChEBI" id="CHEBI:537519"/>
        <dbReference type="EC" id="4.3.3.7"/>
    </reaction>
</comment>
<dbReference type="RefSeq" id="WP_062409589.1">
    <property type="nucleotide sequence ID" value="NZ_BJCS01000010.1"/>
</dbReference>
<keyword evidence="15" id="KW-1185">Reference proteome</keyword>
<dbReference type="EC" id="4.3.3.7" evidence="4 12"/>
<evidence type="ECO:0000256" key="4">
    <source>
        <dbReference type="ARBA" id="ARBA00012086"/>
    </source>
</evidence>
<dbReference type="GO" id="GO:0009089">
    <property type="term" value="P:lysine biosynthetic process via diaminopimelate"/>
    <property type="evidence" value="ECO:0007669"/>
    <property type="project" value="UniProtKB-UniRule"/>
</dbReference>
<comment type="caution">
    <text evidence="12">Lacks conserved residue(s) required for the propagation of feature annotation.</text>
</comment>
<dbReference type="InterPro" id="IPR002220">
    <property type="entry name" value="DapA-like"/>
</dbReference>
<dbReference type="GO" id="GO:0008840">
    <property type="term" value="F:4-hydroxy-tetrahydrodipicolinate synthase activity"/>
    <property type="evidence" value="ECO:0007669"/>
    <property type="project" value="UniProtKB-UniRule"/>
</dbReference>
<keyword evidence="8 12" id="KW-0457">Lysine biosynthesis</keyword>
<comment type="function">
    <text evidence="1 12">Catalyzes the condensation of (S)-aspartate-beta-semialdehyde [(S)-ASA] and pyruvate to 4-hydroxy-tetrahydrodipicolinate (HTPA).</text>
</comment>
<evidence type="ECO:0000256" key="2">
    <source>
        <dbReference type="ARBA" id="ARBA00005120"/>
    </source>
</evidence>
<reference evidence="15" key="1">
    <citation type="submission" date="2015-12" db="EMBL/GenBank/DDBJ databases">
        <title>Complete genome sequences of two moderately thermophilic Paenibacillus species.</title>
        <authorList>
            <person name="Butler R.III."/>
            <person name="Wang J."/>
            <person name="Stark B.C."/>
            <person name="Pombert J.-F."/>
        </authorList>
    </citation>
    <scope>NUCLEOTIDE SEQUENCE [LARGE SCALE GENOMIC DNA]</scope>
    <source>
        <strain evidence="15">32O-Y</strain>
    </source>
</reference>
<gene>
    <name evidence="12" type="primary">dapA</name>
    <name evidence="14" type="ORF">IJ22_33650</name>
</gene>
<dbReference type="NCBIfam" id="TIGR00674">
    <property type="entry name" value="dapA"/>
    <property type="match status" value="1"/>
</dbReference>
<dbReference type="SMART" id="SM01130">
    <property type="entry name" value="DHDPS"/>
    <property type="match status" value="1"/>
</dbReference>
<dbReference type="InterPro" id="IPR005263">
    <property type="entry name" value="DapA"/>
</dbReference>
<dbReference type="STRING" id="162209.IJ22_33650"/>
<keyword evidence="5 12" id="KW-0963">Cytoplasm</keyword>
<accession>A0A0U2WBH1</accession>
<evidence type="ECO:0000313" key="14">
    <source>
        <dbReference type="EMBL" id="ALS23726.1"/>
    </source>
</evidence>
<dbReference type="InterPro" id="IPR013785">
    <property type="entry name" value="Aldolase_TIM"/>
</dbReference>
<comment type="subunit">
    <text evidence="12">Homotetramer; dimer of dimers.</text>
</comment>
<dbReference type="HAMAP" id="MF_00418">
    <property type="entry name" value="DapA"/>
    <property type="match status" value="1"/>
</dbReference>
<comment type="caution">
    <text evidence="12">Was originally thought to be a dihydrodipicolinate synthase (DHDPS), catalyzing the condensation of (S)-aspartate-beta-semialdehyde [(S)-ASA] and pyruvate to dihydrodipicolinate (DHDP). However, it was shown in E.coli that the product of the enzymatic reaction is not dihydrodipicolinate but in fact (4S)-4-hydroxy-2,3,4,5-tetrahydro-(2S)-dipicolinic acid (HTPA), and that the consecutive dehydration reaction leading to DHDP is not spontaneous but catalyzed by DapB.</text>
</comment>
<dbReference type="KEGG" id="pnp:IJ22_33650"/>
<dbReference type="Proteomes" id="UP000061660">
    <property type="component" value="Chromosome"/>
</dbReference>
<organism evidence="14 15">
    <name type="scientific">Paenibacillus naphthalenovorans</name>
    <dbReference type="NCBI Taxonomy" id="162209"/>
    <lineage>
        <taxon>Bacteria</taxon>
        <taxon>Bacillati</taxon>
        <taxon>Bacillota</taxon>
        <taxon>Bacilli</taxon>
        <taxon>Bacillales</taxon>
        <taxon>Paenibacillaceae</taxon>
        <taxon>Paenibacillus</taxon>
    </lineage>
</organism>
<dbReference type="PANTHER" id="PTHR12128">
    <property type="entry name" value="DIHYDRODIPICOLINATE SYNTHASE"/>
    <property type="match status" value="1"/>
</dbReference>
<evidence type="ECO:0000256" key="9">
    <source>
        <dbReference type="ARBA" id="ARBA00023239"/>
    </source>
</evidence>
<reference evidence="14 15" key="2">
    <citation type="journal article" date="2016" name="Genome Announc.">
        <title>Complete Genome Sequences of Two Interactive Moderate Thermophiles, Paenibacillus napthalenovorans 32O-Y and Paenibacillus sp. 32O-W.</title>
        <authorList>
            <person name="Butler R.R.III."/>
            <person name="Wang J."/>
            <person name="Stark B.C."/>
            <person name="Pombert J.F."/>
        </authorList>
    </citation>
    <scope>NUCLEOTIDE SEQUENCE [LARGE SCALE GENOMIC DNA]</scope>
    <source>
        <strain evidence="14 15">32O-Y</strain>
    </source>
</reference>
<evidence type="ECO:0000256" key="6">
    <source>
        <dbReference type="ARBA" id="ARBA00022605"/>
    </source>
</evidence>
<evidence type="ECO:0000256" key="11">
    <source>
        <dbReference type="ARBA" id="ARBA00047836"/>
    </source>
</evidence>
<dbReference type="PIRSF" id="PIRSF001365">
    <property type="entry name" value="DHDPS"/>
    <property type="match status" value="1"/>
</dbReference>
<feature type="binding site" evidence="12">
    <location>
        <position position="205"/>
    </location>
    <ligand>
        <name>pyruvate</name>
        <dbReference type="ChEBI" id="CHEBI:15361"/>
    </ligand>
</feature>
<feature type="site" description="Part of a proton relay during catalysis" evidence="12">
    <location>
        <position position="46"/>
    </location>
</feature>
<evidence type="ECO:0000256" key="5">
    <source>
        <dbReference type="ARBA" id="ARBA00022490"/>
    </source>
</evidence>
<dbReference type="Pfam" id="PF00701">
    <property type="entry name" value="DHDPS"/>
    <property type="match status" value="1"/>
</dbReference>
<dbReference type="InterPro" id="IPR020625">
    <property type="entry name" value="Schiff_base-form_aldolases_AS"/>
</dbReference>
<dbReference type="CDD" id="cd00408">
    <property type="entry name" value="DHDPS-like"/>
    <property type="match status" value="1"/>
</dbReference>
<evidence type="ECO:0000256" key="3">
    <source>
        <dbReference type="ARBA" id="ARBA00007592"/>
    </source>
</evidence>
<keyword evidence="6 12" id="KW-0028">Amino-acid biosynthesis</keyword>
<dbReference type="PATRIC" id="fig|162209.4.peg.3600"/>
<dbReference type="PROSITE" id="PS00666">
    <property type="entry name" value="DHDPS_2"/>
    <property type="match status" value="1"/>
</dbReference>
<dbReference type="GO" id="GO:0005737">
    <property type="term" value="C:cytoplasm"/>
    <property type="evidence" value="ECO:0007669"/>
    <property type="project" value="UniProtKB-SubCell"/>
</dbReference>
<comment type="similarity">
    <text evidence="3 12 13">Belongs to the DapA family.</text>
</comment>
<evidence type="ECO:0000256" key="10">
    <source>
        <dbReference type="ARBA" id="ARBA00023270"/>
    </source>
</evidence>
<evidence type="ECO:0000256" key="1">
    <source>
        <dbReference type="ARBA" id="ARBA00003294"/>
    </source>
</evidence>
<evidence type="ECO:0000313" key="15">
    <source>
        <dbReference type="Proteomes" id="UP000061660"/>
    </source>
</evidence>
<dbReference type="UniPathway" id="UPA00034">
    <property type="reaction ID" value="UER00017"/>
</dbReference>
<sequence>MLKPEGIIPAMVTPFTSSEEVNEPVLRQLVKRYVDAGVHGLFCLGTNGEFFSLTFDEKIRIAEIIIDEVKGKVPVYVGAGCITTSETVRMAKKLEEIGADALSVITPYFLTFTQDELVEHFKRIADSTRLPVVLYNIPSRTGNSLLPGSVGVLSQIPNIVGIKDSSGSFDNTLQYLDAVGPEFSVLAGTDSLILPTLMAGGKGAIAATANILPETVVSIYTHWQAGRFAEAEEGQKQLRAIRSAMGLGTLPTVLKEAMNIMGLPVGPARAPVAALPEAKYNQLMKVMDAYIQKGVIQASNGSAMV</sequence>
<feature type="active site" description="Proton donor/acceptor" evidence="12">
    <location>
        <position position="135"/>
    </location>
</feature>
<evidence type="ECO:0000256" key="7">
    <source>
        <dbReference type="ARBA" id="ARBA00022915"/>
    </source>
</evidence>
<dbReference type="PRINTS" id="PR00146">
    <property type="entry name" value="DHPICSNTHASE"/>
</dbReference>
<name>A0A0U2WBH1_9BACL</name>
<comment type="pathway">
    <text evidence="2 12">Amino-acid biosynthesis; L-lysine biosynthesis via DAP pathway; (S)-tetrahydrodipicolinate from L-aspartate: step 3/4.</text>
</comment>
<keyword evidence="10 12" id="KW-0704">Schiff base</keyword>
<keyword evidence="9 12" id="KW-0456">Lyase</keyword>
<dbReference type="Gene3D" id="3.20.20.70">
    <property type="entry name" value="Aldolase class I"/>
    <property type="match status" value="1"/>
</dbReference>
<dbReference type="EMBL" id="CP013652">
    <property type="protein sequence ID" value="ALS23726.1"/>
    <property type="molecule type" value="Genomic_DNA"/>
</dbReference>
<protein>
    <recommendedName>
        <fullName evidence="4 12">4-hydroxy-tetrahydrodipicolinate synthase</fullName>
        <shortName evidence="12">HTPA synthase</shortName>
        <ecNumber evidence="4 12">4.3.3.7</ecNumber>
    </recommendedName>
</protein>
<dbReference type="PANTHER" id="PTHR12128:SF66">
    <property type="entry name" value="4-HYDROXY-2-OXOGLUTARATE ALDOLASE, MITOCHONDRIAL"/>
    <property type="match status" value="1"/>
</dbReference>
<keyword evidence="7 12" id="KW-0220">Diaminopimelate biosynthesis</keyword>
<proteinExistence type="inferred from homology"/>
<evidence type="ECO:0000256" key="13">
    <source>
        <dbReference type="PIRNR" id="PIRNR001365"/>
    </source>
</evidence>
<evidence type="ECO:0000256" key="12">
    <source>
        <dbReference type="HAMAP-Rule" id="MF_00418"/>
    </source>
</evidence>
<dbReference type="GO" id="GO:0019877">
    <property type="term" value="P:diaminopimelate biosynthetic process"/>
    <property type="evidence" value="ECO:0007669"/>
    <property type="project" value="UniProtKB-UniRule"/>
</dbReference>